<dbReference type="Pfam" id="PF23539">
    <property type="entry name" value="DUF7134"/>
    <property type="match status" value="1"/>
</dbReference>
<dbReference type="GO" id="GO:0005524">
    <property type="term" value="F:ATP binding"/>
    <property type="evidence" value="ECO:0007669"/>
    <property type="project" value="UniProtKB-KW"/>
</dbReference>
<dbReference type="RefSeq" id="WP_133901141.1">
    <property type="nucleotide sequence ID" value="NZ_SOCP01000001.1"/>
</dbReference>
<dbReference type="GO" id="GO:0046983">
    <property type="term" value="F:protein dimerization activity"/>
    <property type="evidence" value="ECO:0007669"/>
    <property type="project" value="InterPro"/>
</dbReference>
<proteinExistence type="predicted"/>
<dbReference type="Pfam" id="PF07730">
    <property type="entry name" value="HisKA_3"/>
    <property type="match status" value="1"/>
</dbReference>
<dbReference type="InterPro" id="IPR003594">
    <property type="entry name" value="HATPase_dom"/>
</dbReference>
<evidence type="ECO:0000259" key="13">
    <source>
        <dbReference type="Pfam" id="PF23539"/>
    </source>
</evidence>
<evidence type="ECO:0000256" key="10">
    <source>
        <dbReference type="SAM" id="Phobius"/>
    </source>
</evidence>
<dbReference type="InterPro" id="IPR036890">
    <property type="entry name" value="HATPase_C_sf"/>
</dbReference>
<evidence type="ECO:0000259" key="11">
    <source>
        <dbReference type="Pfam" id="PF02518"/>
    </source>
</evidence>
<evidence type="ECO:0000313" key="14">
    <source>
        <dbReference type="EMBL" id="TDV57935.1"/>
    </source>
</evidence>
<evidence type="ECO:0000256" key="7">
    <source>
        <dbReference type="ARBA" id="ARBA00022840"/>
    </source>
</evidence>
<name>A0A4R7W6L1_9PSEU</name>
<dbReference type="Gene3D" id="3.30.565.10">
    <property type="entry name" value="Histidine kinase-like ATPase, C-terminal domain"/>
    <property type="match status" value="1"/>
</dbReference>
<keyword evidence="7" id="KW-0067">ATP-binding</keyword>
<evidence type="ECO:0000256" key="1">
    <source>
        <dbReference type="ARBA" id="ARBA00000085"/>
    </source>
</evidence>
<gene>
    <name evidence="14" type="ORF">CLV71_101809</name>
</gene>
<dbReference type="Gene3D" id="1.20.5.1930">
    <property type="match status" value="1"/>
</dbReference>
<keyword evidence="4" id="KW-0808">Transferase</keyword>
<dbReference type="PANTHER" id="PTHR24421:SF10">
    <property type="entry name" value="NITRATE_NITRITE SENSOR PROTEIN NARQ"/>
    <property type="match status" value="1"/>
</dbReference>
<keyword evidence="8" id="KW-0902">Two-component regulatory system</keyword>
<feature type="transmembrane region" description="Helical" evidence="10">
    <location>
        <begin position="138"/>
        <end position="158"/>
    </location>
</feature>
<evidence type="ECO:0000256" key="4">
    <source>
        <dbReference type="ARBA" id="ARBA00022679"/>
    </source>
</evidence>
<dbReference type="InterPro" id="IPR011712">
    <property type="entry name" value="Sig_transdc_His_kin_sub3_dim/P"/>
</dbReference>
<dbReference type="PANTHER" id="PTHR24421">
    <property type="entry name" value="NITRATE/NITRITE SENSOR PROTEIN NARX-RELATED"/>
    <property type="match status" value="1"/>
</dbReference>
<keyword evidence="3" id="KW-0597">Phosphoprotein</keyword>
<organism evidence="14 15">
    <name type="scientific">Actinophytocola oryzae</name>
    <dbReference type="NCBI Taxonomy" id="502181"/>
    <lineage>
        <taxon>Bacteria</taxon>
        <taxon>Bacillati</taxon>
        <taxon>Actinomycetota</taxon>
        <taxon>Actinomycetes</taxon>
        <taxon>Pseudonocardiales</taxon>
        <taxon>Pseudonocardiaceae</taxon>
    </lineage>
</organism>
<keyword evidence="10" id="KW-0472">Membrane</keyword>
<dbReference type="Proteomes" id="UP000294927">
    <property type="component" value="Unassembled WGS sequence"/>
</dbReference>
<feature type="domain" description="Histidine kinase/HSP90-like ATPase" evidence="11">
    <location>
        <begin position="290"/>
        <end position="382"/>
    </location>
</feature>
<keyword evidence="6 14" id="KW-0418">Kinase</keyword>
<feature type="region of interest" description="Disordered" evidence="9">
    <location>
        <begin position="331"/>
        <end position="350"/>
    </location>
</feature>
<keyword evidence="10" id="KW-1133">Transmembrane helix</keyword>
<reference evidence="14 15" key="1">
    <citation type="submission" date="2019-03" db="EMBL/GenBank/DDBJ databases">
        <title>Genomic Encyclopedia of Archaeal and Bacterial Type Strains, Phase II (KMG-II): from individual species to whole genera.</title>
        <authorList>
            <person name="Goeker M."/>
        </authorList>
    </citation>
    <scope>NUCLEOTIDE SEQUENCE [LARGE SCALE GENOMIC DNA]</scope>
    <source>
        <strain evidence="14 15">DSM 45499</strain>
    </source>
</reference>
<comment type="caution">
    <text evidence="14">The sequence shown here is derived from an EMBL/GenBank/DDBJ whole genome shotgun (WGS) entry which is preliminary data.</text>
</comment>
<evidence type="ECO:0000256" key="2">
    <source>
        <dbReference type="ARBA" id="ARBA00012438"/>
    </source>
</evidence>
<accession>A0A4R7W6L1</accession>
<evidence type="ECO:0000259" key="12">
    <source>
        <dbReference type="Pfam" id="PF07730"/>
    </source>
</evidence>
<evidence type="ECO:0000256" key="6">
    <source>
        <dbReference type="ARBA" id="ARBA00022777"/>
    </source>
</evidence>
<dbReference type="EC" id="2.7.13.3" evidence="2"/>
<dbReference type="CDD" id="cd16917">
    <property type="entry name" value="HATPase_UhpB-NarQ-NarX-like"/>
    <property type="match status" value="1"/>
</dbReference>
<comment type="catalytic activity">
    <reaction evidence="1">
        <text>ATP + protein L-histidine = ADP + protein N-phospho-L-histidine.</text>
        <dbReference type="EC" id="2.7.13.3"/>
    </reaction>
</comment>
<dbReference type="SUPFAM" id="SSF55874">
    <property type="entry name" value="ATPase domain of HSP90 chaperone/DNA topoisomerase II/histidine kinase"/>
    <property type="match status" value="1"/>
</dbReference>
<dbReference type="GO" id="GO:0016020">
    <property type="term" value="C:membrane"/>
    <property type="evidence" value="ECO:0007669"/>
    <property type="project" value="InterPro"/>
</dbReference>
<protein>
    <recommendedName>
        <fullName evidence="2">histidine kinase</fullName>
        <ecNumber evidence="2">2.7.13.3</ecNumber>
    </recommendedName>
</protein>
<keyword evidence="5" id="KW-0547">Nucleotide-binding</keyword>
<feature type="transmembrane region" description="Helical" evidence="10">
    <location>
        <begin position="12"/>
        <end position="33"/>
    </location>
</feature>
<sequence length="400" mass="42110">MTAGRPRSGAARAITADVALAASAAALDLFLFSTITGNTTPAADKWLAVAFALCGFVALLVRRRYPVAVFGVVWAGALVALAMNGLVYGPILLPCVALFTVALTSRGRVSASALFACAVLGLVSSLQEAGSKPPEKQTLVFFGIYAFHLLLYASSWAVGRWMRLSRKHAVLSERTRIARELHDIVAHSVTVMMLQAAGAHRVLDTDPARARQALGHIEQAGEQAMGELRRMLTALRGGTHDQDPTPNAVASEPQPGLAHLPHLIDTIRATGVHVRTRVDGEPATVAASVELAVYRIVQEALTNVTKHVGPGADVEVALVWAPDVLTVTVTDDGQGDTPARSPLSTHNGLPGLRERLDIVGGRLDAGALPGGGFRLTAELPVTEPDPLLTPALHADAAEPR</sequence>
<evidence type="ECO:0000256" key="9">
    <source>
        <dbReference type="SAM" id="MobiDB-lite"/>
    </source>
</evidence>
<feature type="transmembrane region" description="Helical" evidence="10">
    <location>
        <begin position="68"/>
        <end position="89"/>
    </location>
</feature>
<feature type="domain" description="DUF7134" evidence="13">
    <location>
        <begin position="22"/>
        <end position="164"/>
    </location>
</feature>
<dbReference type="AlphaFoldDB" id="A0A4R7W6L1"/>
<feature type="transmembrane region" description="Helical" evidence="10">
    <location>
        <begin position="109"/>
        <end position="126"/>
    </location>
</feature>
<keyword evidence="15" id="KW-1185">Reference proteome</keyword>
<evidence type="ECO:0000313" key="15">
    <source>
        <dbReference type="Proteomes" id="UP000294927"/>
    </source>
</evidence>
<keyword evidence="10" id="KW-0812">Transmembrane</keyword>
<feature type="transmembrane region" description="Helical" evidence="10">
    <location>
        <begin position="45"/>
        <end position="61"/>
    </location>
</feature>
<evidence type="ECO:0000256" key="3">
    <source>
        <dbReference type="ARBA" id="ARBA00022553"/>
    </source>
</evidence>
<dbReference type="GO" id="GO:0000155">
    <property type="term" value="F:phosphorelay sensor kinase activity"/>
    <property type="evidence" value="ECO:0007669"/>
    <property type="project" value="InterPro"/>
</dbReference>
<dbReference type="InterPro" id="IPR055558">
    <property type="entry name" value="DUF7134"/>
</dbReference>
<evidence type="ECO:0000256" key="5">
    <source>
        <dbReference type="ARBA" id="ARBA00022741"/>
    </source>
</evidence>
<dbReference type="Pfam" id="PF02518">
    <property type="entry name" value="HATPase_c"/>
    <property type="match status" value="1"/>
</dbReference>
<feature type="domain" description="Signal transduction histidine kinase subgroup 3 dimerisation and phosphoacceptor" evidence="12">
    <location>
        <begin position="173"/>
        <end position="237"/>
    </location>
</feature>
<dbReference type="EMBL" id="SOCP01000001">
    <property type="protein sequence ID" value="TDV57935.1"/>
    <property type="molecule type" value="Genomic_DNA"/>
</dbReference>
<evidence type="ECO:0000256" key="8">
    <source>
        <dbReference type="ARBA" id="ARBA00023012"/>
    </source>
</evidence>
<dbReference type="InterPro" id="IPR050482">
    <property type="entry name" value="Sensor_HK_TwoCompSys"/>
</dbReference>
<dbReference type="OrthoDB" id="227596at2"/>